<dbReference type="EMBL" id="WUUL01000004">
    <property type="protein sequence ID" value="MXQ53656.1"/>
    <property type="molecule type" value="Genomic_DNA"/>
</dbReference>
<dbReference type="AlphaFoldDB" id="A0A6I4VV28"/>
<protein>
    <submittedName>
        <fullName evidence="9">Aminotransferase class V-fold PLP-dependent enzyme</fullName>
    </submittedName>
</protein>
<keyword evidence="9" id="KW-0808">Transferase</keyword>
<dbReference type="RefSeq" id="WP_160801011.1">
    <property type="nucleotide sequence ID" value="NZ_WUUL01000004.1"/>
</dbReference>
<name>A0A6I4VV28_9BACL</name>
<keyword evidence="9" id="KW-0032">Aminotransferase</keyword>
<dbReference type="Gene3D" id="1.10.260.50">
    <property type="match status" value="1"/>
</dbReference>
<evidence type="ECO:0000256" key="7">
    <source>
        <dbReference type="RuleBase" id="RU004504"/>
    </source>
</evidence>
<dbReference type="InterPro" id="IPR015424">
    <property type="entry name" value="PyrdxlP-dep_Trfase"/>
</dbReference>
<gene>
    <name evidence="9" type="ORF">GSM42_07915</name>
</gene>
<dbReference type="InterPro" id="IPR020578">
    <property type="entry name" value="Aminotrans_V_PyrdxlP_BS"/>
</dbReference>
<dbReference type="Proteomes" id="UP000430692">
    <property type="component" value="Unassembled WGS sequence"/>
</dbReference>
<dbReference type="GO" id="GO:0046872">
    <property type="term" value="F:metal ion binding"/>
    <property type="evidence" value="ECO:0007669"/>
    <property type="project" value="UniProtKB-KW"/>
</dbReference>
<dbReference type="Pfam" id="PF00266">
    <property type="entry name" value="Aminotran_5"/>
    <property type="match status" value="1"/>
</dbReference>
<keyword evidence="6" id="KW-0411">Iron-sulfur</keyword>
<comment type="similarity">
    <text evidence="2">Belongs to the class-V pyridoxal-phosphate-dependent aminotransferase family. NifS/IscS subfamily.</text>
</comment>
<dbReference type="PROSITE" id="PS00595">
    <property type="entry name" value="AA_TRANSFER_CLASS_5"/>
    <property type="match status" value="1"/>
</dbReference>
<dbReference type="InterPro" id="IPR015421">
    <property type="entry name" value="PyrdxlP-dep_Trfase_major"/>
</dbReference>
<dbReference type="PANTHER" id="PTHR11601">
    <property type="entry name" value="CYSTEINE DESULFURYLASE FAMILY MEMBER"/>
    <property type="match status" value="1"/>
</dbReference>
<evidence type="ECO:0000256" key="3">
    <source>
        <dbReference type="ARBA" id="ARBA00022723"/>
    </source>
</evidence>
<evidence type="ECO:0000256" key="5">
    <source>
        <dbReference type="ARBA" id="ARBA00023004"/>
    </source>
</evidence>
<keyword evidence="4" id="KW-0663">Pyridoxal phosphate</keyword>
<dbReference type="PANTHER" id="PTHR11601:SF50">
    <property type="entry name" value="CYSTEINE DESULFURASE ISCS 2-RELATED"/>
    <property type="match status" value="1"/>
</dbReference>
<dbReference type="InterPro" id="IPR000192">
    <property type="entry name" value="Aminotrans_V_dom"/>
</dbReference>
<dbReference type="SUPFAM" id="SSF53383">
    <property type="entry name" value="PLP-dependent transferases"/>
    <property type="match status" value="1"/>
</dbReference>
<organism evidence="9 10">
    <name type="scientific">Shimazuella alba</name>
    <dbReference type="NCBI Taxonomy" id="2690964"/>
    <lineage>
        <taxon>Bacteria</taxon>
        <taxon>Bacillati</taxon>
        <taxon>Bacillota</taxon>
        <taxon>Bacilli</taxon>
        <taxon>Bacillales</taxon>
        <taxon>Thermoactinomycetaceae</taxon>
        <taxon>Shimazuella</taxon>
    </lineage>
</organism>
<keyword evidence="5" id="KW-0408">Iron</keyword>
<dbReference type="Gene3D" id="3.90.1150.10">
    <property type="entry name" value="Aspartate Aminotransferase, domain 1"/>
    <property type="match status" value="1"/>
</dbReference>
<evidence type="ECO:0000256" key="2">
    <source>
        <dbReference type="ARBA" id="ARBA00006490"/>
    </source>
</evidence>
<evidence type="ECO:0000256" key="1">
    <source>
        <dbReference type="ARBA" id="ARBA00001933"/>
    </source>
</evidence>
<dbReference type="NCBIfam" id="NF002806">
    <property type="entry name" value="PRK02948.1"/>
    <property type="match status" value="1"/>
</dbReference>
<comment type="caution">
    <text evidence="9">The sequence shown here is derived from an EMBL/GenBank/DDBJ whole genome shotgun (WGS) entry which is preliminary data.</text>
</comment>
<evidence type="ECO:0000256" key="4">
    <source>
        <dbReference type="ARBA" id="ARBA00022898"/>
    </source>
</evidence>
<reference evidence="9 10" key="1">
    <citation type="submission" date="2019-12" db="EMBL/GenBank/DDBJ databases">
        <title>Whole-genome analyses of novel actinobacteria.</title>
        <authorList>
            <person name="Sahin N."/>
            <person name="Saygin H."/>
        </authorList>
    </citation>
    <scope>NUCLEOTIDE SEQUENCE [LARGE SCALE GENOMIC DNA]</scope>
    <source>
        <strain evidence="9 10">KC615</strain>
    </source>
</reference>
<comment type="cofactor">
    <cofactor evidence="1 7">
        <name>pyridoxal 5'-phosphate</name>
        <dbReference type="ChEBI" id="CHEBI:597326"/>
    </cofactor>
</comment>
<keyword evidence="3" id="KW-0479">Metal-binding</keyword>
<evidence type="ECO:0000256" key="6">
    <source>
        <dbReference type="ARBA" id="ARBA00023014"/>
    </source>
</evidence>
<proteinExistence type="inferred from homology"/>
<feature type="domain" description="Aminotransferase class V" evidence="8">
    <location>
        <begin position="2"/>
        <end position="360"/>
    </location>
</feature>
<evidence type="ECO:0000259" key="8">
    <source>
        <dbReference type="Pfam" id="PF00266"/>
    </source>
</evidence>
<dbReference type="InterPro" id="IPR015422">
    <property type="entry name" value="PyrdxlP-dep_Trfase_small"/>
</dbReference>
<evidence type="ECO:0000313" key="9">
    <source>
        <dbReference type="EMBL" id="MXQ53656.1"/>
    </source>
</evidence>
<sequence>MHYLDNSATTKPYKAVIETVSWMFEHTYANPASLHGLGFQAEQTAEDARKKLADELHAKPSEIIFTSGGTEANNLAIHGVVNRYQNRGKHIITSTIEHDSVYEVFQKLEQEGFAVTYLSVDENGMISLEELQASLTNETILVSVMHVNNEMGAVQPIAEIGHLLTGYPKVFFHVDAVQSFTKIPIDVQTMKIDLLSVSAHKFHGPKGIGALYLRKNKQIAPLLIGGGQEMGIRSGTLAVPLIAGMAKALEITIAKRESFLQNTHIWKTELLTSLTSLKRIRINGEKGVPYILNFSCVGLKSEVLVRALEDETVFVSSKSACSSKKESPSRVLLAMGRKRSEAISGIRISMGMLTTATDISHCQKALQNVIPTLQQWIKV</sequence>
<dbReference type="GO" id="GO:0008483">
    <property type="term" value="F:transaminase activity"/>
    <property type="evidence" value="ECO:0007669"/>
    <property type="project" value="UniProtKB-KW"/>
</dbReference>
<accession>A0A6I4VV28</accession>
<keyword evidence="10" id="KW-1185">Reference proteome</keyword>
<dbReference type="GO" id="GO:0051536">
    <property type="term" value="F:iron-sulfur cluster binding"/>
    <property type="evidence" value="ECO:0007669"/>
    <property type="project" value="UniProtKB-KW"/>
</dbReference>
<dbReference type="GO" id="GO:0031071">
    <property type="term" value="F:cysteine desulfurase activity"/>
    <property type="evidence" value="ECO:0007669"/>
    <property type="project" value="UniProtKB-ARBA"/>
</dbReference>
<dbReference type="PIRSF" id="PIRSF005572">
    <property type="entry name" value="NifS"/>
    <property type="match status" value="1"/>
</dbReference>
<evidence type="ECO:0000313" key="10">
    <source>
        <dbReference type="Proteomes" id="UP000430692"/>
    </source>
</evidence>
<dbReference type="Gene3D" id="3.40.640.10">
    <property type="entry name" value="Type I PLP-dependent aspartate aminotransferase-like (Major domain)"/>
    <property type="match status" value="1"/>
</dbReference>
<dbReference type="FunFam" id="3.40.640.10:FF:000084">
    <property type="entry name" value="IscS-like cysteine desulfurase"/>
    <property type="match status" value="1"/>
</dbReference>
<dbReference type="InterPro" id="IPR016454">
    <property type="entry name" value="Cysteine_dSase"/>
</dbReference>